<organism evidence="2 3">
    <name type="scientific">Tanacetum coccineum</name>
    <dbReference type="NCBI Taxonomy" id="301880"/>
    <lineage>
        <taxon>Eukaryota</taxon>
        <taxon>Viridiplantae</taxon>
        <taxon>Streptophyta</taxon>
        <taxon>Embryophyta</taxon>
        <taxon>Tracheophyta</taxon>
        <taxon>Spermatophyta</taxon>
        <taxon>Magnoliopsida</taxon>
        <taxon>eudicotyledons</taxon>
        <taxon>Gunneridae</taxon>
        <taxon>Pentapetalae</taxon>
        <taxon>asterids</taxon>
        <taxon>campanulids</taxon>
        <taxon>Asterales</taxon>
        <taxon>Asteraceae</taxon>
        <taxon>Asteroideae</taxon>
        <taxon>Anthemideae</taxon>
        <taxon>Anthemidinae</taxon>
        <taxon>Tanacetum</taxon>
    </lineage>
</organism>
<dbReference type="InterPro" id="IPR005162">
    <property type="entry name" value="Retrotrans_gag_dom"/>
</dbReference>
<keyword evidence="2" id="KW-0695">RNA-directed DNA polymerase</keyword>
<evidence type="ECO:0000313" key="3">
    <source>
        <dbReference type="Proteomes" id="UP001151760"/>
    </source>
</evidence>
<evidence type="ECO:0000259" key="1">
    <source>
        <dbReference type="Pfam" id="PF03732"/>
    </source>
</evidence>
<dbReference type="PANTHER" id="PTHR33223">
    <property type="entry name" value="CCHC-TYPE DOMAIN-CONTAINING PROTEIN"/>
    <property type="match status" value="1"/>
</dbReference>
<reference evidence="2" key="2">
    <citation type="submission" date="2022-01" db="EMBL/GenBank/DDBJ databases">
        <authorList>
            <person name="Yamashiro T."/>
            <person name="Shiraishi A."/>
            <person name="Satake H."/>
            <person name="Nakayama K."/>
        </authorList>
    </citation>
    <scope>NUCLEOTIDE SEQUENCE</scope>
</reference>
<keyword evidence="3" id="KW-1185">Reference proteome</keyword>
<proteinExistence type="predicted"/>
<accession>A0ABQ5IC78</accession>
<sequence length="237" mass="26945">MSTRSSARRLLSLIKDPERLLSRRNQSEPSLLFDLEEDDMAGQVPLQGPIPDLRLMEELLQAPTDGVGDAIVVPPVLANQFELKIGLLNLVAAIAFHGFENDDPYSHIRRFTKLTQTVKLNNVSSDVVKLLLFLFSLEGAARTWLEKEPDLVSMFVNRFFPPSKTTNLQNKITRFQQRFGETFAKAWDRFKDLLNNRPHHGFSPLHQIDTFYNSLNQSEQDSLNSTASGNFLTKNTQ</sequence>
<dbReference type="EMBL" id="BQNB010020609">
    <property type="protein sequence ID" value="GJT97757.1"/>
    <property type="molecule type" value="Genomic_DNA"/>
</dbReference>
<name>A0ABQ5IC78_9ASTR</name>
<feature type="domain" description="Retrotransposon gag" evidence="1">
    <location>
        <begin position="133"/>
        <end position="216"/>
    </location>
</feature>
<dbReference type="Pfam" id="PF03732">
    <property type="entry name" value="Retrotrans_gag"/>
    <property type="match status" value="1"/>
</dbReference>
<reference evidence="2" key="1">
    <citation type="journal article" date="2022" name="Int. J. Mol. Sci.">
        <title>Draft Genome of Tanacetum Coccineum: Genomic Comparison of Closely Related Tanacetum-Family Plants.</title>
        <authorList>
            <person name="Yamashiro T."/>
            <person name="Shiraishi A."/>
            <person name="Nakayama K."/>
            <person name="Satake H."/>
        </authorList>
    </citation>
    <scope>NUCLEOTIDE SEQUENCE</scope>
</reference>
<dbReference type="GO" id="GO:0003964">
    <property type="term" value="F:RNA-directed DNA polymerase activity"/>
    <property type="evidence" value="ECO:0007669"/>
    <property type="project" value="UniProtKB-KW"/>
</dbReference>
<keyword evidence="2" id="KW-0808">Transferase</keyword>
<dbReference type="Proteomes" id="UP001151760">
    <property type="component" value="Unassembled WGS sequence"/>
</dbReference>
<evidence type="ECO:0000313" key="2">
    <source>
        <dbReference type="EMBL" id="GJT97757.1"/>
    </source>
</evidence>
<protein>
    <submittedName>
        <fullName evidence="2">Reverse transcriptase domain-containing protein</fullName>
    </submittedName>
</protein>
<gene>
    <name evidence="2" type="ORF">Tco_1093275</name>
</gene>
<dbReference type="PANTHER" id="PTHR33223:SF11">
    <property type="entry name" value="ELEMENT PROTEIN, PUTATIVE-RELATED"/>
    <property type="match status" value="1"/>
</dbReference>
<comment type="caution">
    <text evidence="2">The sequence shown here is derived from an EMBL/GenBank/DDBJ whole genome shotgun (WGS) entry which is preliminary data.</text>
</comment>
<keyword evidence="2" id="KW-0548">Nucleotidyltransferase</keyword>